<organism evidence="1 2">
    <name type="scientific">Helianthus annuus</name>
    <name type="common">Common sunflower</name>
    <dbReference type="NCBI Taxonomy" id="4232"/>
    <lineage>
        <taxon>Eukaryota</taxon>
        <taxon>Viridiplantae</taxon>
        <taxon>Streptophyta</taxon>
        <taxon>Embryophyta</taxon>
        <taxon>Tracheophyta</taxon>
        <taxon>Spermatophyta</taxon>
        <taxon>Magnoliopsida</taxon>
        <taxon>eudicotyledons</taxon>
        <taxon>Gunneridae</taxon>
        <taxon>Pentapetalae</taxon>
        <taxon>asterids</taxon>
        <taxon>campanulids</taxon>
        <taxon>Asterales</taxon>
        <taxon>Asteraceae</taxon>
        <taxon>Asteroideae</taxon>
        <taxon>Heliantheae alliance</taxon>
        <taxon>Heliantheae</taxon>
        <taxon>Helianthus</taxon>
    </lineage>
</organism>
<comment type="caution">
    <text evidence="1">The sequence shown here is derived from an EMBL/GenBank/DDBJ whole genome shotgun (WGS) entry which is preliminary data.</text>
</comment>
<dbReference type="Proteomes" id="UP000215914">
    <property type="component" value="Unassembled WGS sequence"/>
</dbReference>
<dbReference type="EMBL" id="MNCJ02000330">
    <property type="protein sequence ID" value="KAF5765154.1"/>
    <property type="molecule type" value="Genomic_DNA"/>
</dbReference>
<sequence length="47" mass="5107">MQASRLEGPISWRITLLANLSDLRISDLGGTAALCPPFVNMTSFKTL</sequence>
<reference evidence="1" key="2">
    <citation type="submission" date="2020-06" db="EMBL/GenBank/DDBJ databases">
        <title>Helianthus annuus Genome sequencing and assembly Release 2.</title>
        <authorList>
            <person name="Gouzy J."/>
            <person name="Langlade N."/>
            <person name="Munos S."/>
        </authorList>
    </citation>
    <scope>NUCLEOTIDE SEQUENCE</scope>
    <source>
        <tissue evidence="1">Leaves</tissue>
    </source>
</reference>
<keyword evidence="2" id="KW-1185">Reference proteome</keyword>
<name>A0A9K3E334_HELAN</name>
<protein>
    <submittedName>
        <fullName evidence="1">Uncharacterized protein</fullName>
    </submittedName>
</protein>
<accession>A0A9K3E334</accession>
<gene>
    <name evidence="1" type="ORF">HanXRQr2_Chr15g0700411</name>
</gene>
<dbReference type="AlphaFoldDB" id="A0A9K3E334"/>
<evidence type="ECO:0000313" key="1">
    <source>
        <dbReference type="EMBL" id="KAF5765154.1"/>
    </source>
</evidence>
<reference evidence="1" key="1">
    <citation type="journal article" date="2017" name="Nature">
        <title>The sunflower genome provides insights into oil metabolism, flowering and Asterid evolution.</title>
        <authorList>
            <person name="Badouin H."/>
            <person name="Gouzy J."/>
            <person name="Grassa C.J."/>
            <person name="Murat F."/>
            <person name="Staton S.E."/>
            <person name="Cottret L."/>
            <person name="Lelandais-Briere C."/>
            <person name="Owens G.L."/>
            <person name="Carrere S."/>
            <person name="Mayjonade B."/>
            <person name="Legrand L."/>
            <person name="Gill N."/>
            <person name="Kane N.C."/>
            <person name="Bowers J.E."/>
            <person name="Hubner S."/>
            <person name="Bellec A."/>
            <person name="Berard A."/>
            <person name="Berges H."/>
            <person name="Blanchet N."/>
            <person name="Boniface M.C."/>
            <person name="Brunel D."/>
            <person name="Catrice O."/>
            <person name="Chaidir N."/>
            <person name="Claudel C."/>
            <person name="Donnadieu C."/>
            <person name="Faraut T."/>
            <person name="Fievet G."/>
            <person name="Helmstetter N."/>
            <person name="King M."/>
            <person name="Knapp S.J."/>
            <person name="Lai Z."/>
            <person name="Le Paslier M.C."/>
            <person name="Lippi Y."/>
            <person name="Lorenzon L."/>
            <person name="Mandel J.R."/>
            <person name="Marage G."/>
            <person name="Marchand G."/>
            <person name="Marquand E."/>
            <person name="Bret-Mestries E."/>
            <person name="Morien E."/>
            <person name="Nambeesan S."/>
            <person name="Nguyen T."/>
            <person name="Pegot-Espagnet P."/>
            <person name="Pouilly N."/>
            <person name="Raftis F."/>
            <person name="Sallet E."/>
            <person name="Schiex T."/>
            <person name="Thomas J."/>
            <person name="Vandecasteele C."/>
            <person name="Vares D."/>
            <person name="Vear F."/>
            <person name="Vautrin S."/>
            <person name="Crespi M."/>
            <person name="Mangin B."/>
            <person name="Burke J.M."/>
            <person name="Salse J."/>
            <person name="Munos S."/>
            <person name="Vincourt P."/>
            <person name="Rieseberg L.H."/>
            <person name="Langlade N.B."/>
        </authorList>
    </citation>
    <scope>NUCLEOTIDE SEQUENCE</scope>
    <source>
        <tissue evidence="1">Leaves</tissue>
    </source>
</reference>
<evidence type="ECO:0000313" key="2">
    <source>
        <dbReference type="Proteomes" id="UP000215914"/>
    </source>
</evidence>
<dbReference type="Gramene" id="mRNA:HanXRQr2_Chr15g0700411">
    <property type="protein sequence ID" value="mRNA:HanXRQr2_Chr15g0700411"/>
    <property type="gene ID" value="HanXRQr2_Chr15g0700411"/>
</dbReference>
<proteinExistence type="predicted"/>